<dbReference type="SUPFAM" id="SSF56235">
    <property type="entry name" value="N-terminal nucleophile aminohydrolases (Ntn hydrolases)"/>
    <property type="match status" value="1"/>
</dbReference>
<dbReference type="AlphaFoldDB" id="A0A8J3I274"/>
<reference evidence="2" key="1">
    <citation type="submission" date="2020-10" db="EMBL/GenBank/DDBJ databases">
        <title>Taxonomic study of unclassified bacteria belonging to the class Ktedonobacteria.</title>
        <authorList>
            <person name="Yabe S."/>
            <person name="Wang C.M."/>
            <person name="Zheng Y."/>
            <person name="Sakai Y."/>
            <person name="Cavaletti L."/>
            <person name="Monciardini P."/>
            <person name="Donadio S."/>
        </authorList>
    </citation>
    <scope>NUCLEOTIDE SEQUENCE</scope>
    <source>
        <strain evidence="2">SOSP1-1</strain>
    </source>
</reference>
<dbReference type="RefSeq" id="WP_220193022.1">
    <property type="nucleotide sequence ID" value="NZ_BNJF01000001.1"/>
</dbReference>
<evidence type="ECO:0000259" key="1">
    <source>
        <dbReference type="Pfam" id="PF08823"/>
    </source>
</evidence>
<sequence>MTYSIVARDLTRGEIGIAVQSKFLSVGAVVPWAKAGVGAIATQALANTSYGPRGLEHLAAGHSAEETLDYLLAHDEGQADRQVGIIGLTGKPTTFTGKRCFNWAGGLVGEHYACQGNILVSGDTVQTMAHTFEGTQGLLCDRLLAALAAGQAAGGDGRGQQSAALLVVKEHGGYGGYTDRFIDLRVDDHQTPIEELKRLLELHKLYLFPPNPEDILTIDTSLAYELQQLLTITGDYHNTPSKHYDETTREAFRAFSGRENLEERWFEDKRLDTVVLNFLRQKVQEQSAS</sequence>
<comment type="caution">
    <text evidence="2">The sequence shown here is derived from an EMBL/GenBank/DDBJ whole genome shotgun (WGS) entry which is preliminary data.</text>
</comment>
<gene>
    <name evidence="2" type="ORF">KSX_17170</name>
</gene>
<dbReference type="EMBL" id="BNJF01000001">
    <property type="protein sequence ID" value="GHO43554.1"/>
    <property type="molecule type" value="Genomic_DNA"/>
</dbReference>
<dbReference type="InterPro" id="IPR029055">
    <property type="entry name" value="Ntn_hydrolases_N"/>
</dbReference>
<proteinExistence type="predicted"/>
<keyword evidence="3" id="KW-1185">Reference proteome</keyword>
<accession>A0A8J3I274</accession>
<dbReference type="InterPro" id="IPR014927">
    <property type="entry name" value="PG-bd_2"/>
</dbReference>
<dbReference type="InterPro" id="IPR010430">
    <property type="entry name" value="DUF1028"/>
</dbReference>
<dbReference type="Gene3D" id="3.60.20.10">
    <property type="entry name" value="Glutamine Phosphoribosylpyrophosphate, subunit 1, domain 1"/>
    <property type="match status" value="1"/>
</dbReference>
<name>A0A8J3I274_9CHLR</name>
<organism evidence="2 3">
    <name type="scientific">Ktedonospora formicarum</name>
    <dbReference type="NCBI Taxonomy" id="2778364"/>
    <lineage>
        <taxon>Bacteria</taxon>
        <taxon>Bacillati</taxon>
        <taxon>Chloroflexota</taxon>
        <taxon>Ktedonobacteria</taxon>
        <taxon>Ktedonobacterales</taxon>
        <taxon>Ktedonobacteraceae</taxon>
        <taxon>Ktedonospora</taxon>
    </lineage>
</organism>
<dbReference type="PANTHER" id="PTHR39328">
    <property type="entry name" value="BLL2871 PROTEIN"/>
    <property type="match status" value="1"/>
</dbReference>
<dbReference type="Proteomes" id="UP000612362">
    <property type="component" value="Unassembled WGS sequence"/>
</dbReference>
<dbReference type="PANTHER" id="PTHR39328:SF1">
    <property type="entry name" value="BLL2871 PROTEIN"/>
    <property type="match status" value="1"/>
</dbReference>
<protein>
    <recommendedName>
        <fullName evidence="1">Putative peptidoglycan binding domain-containing protein</fullName>
    </recommendedName>
</protein>
<dbReference type="Pfam" id="PF06267">
    <property type="entry name" value="DUF1028"/>
    <property type="match status" value="1"/>
</dbReference>
<feature type="domain" description="Putative peptidoglycan binding" evidence="1">
    <location>
        <begin position="210"/>
        <end position="279"/>
    </location>
</feature>
<dbReference type="Pfam" id="PF08823">
    <property type="entry name" value="PG_binding_2"/>
    <property type="match status" value="1"/>
</dbReference>
<evidence type="ECO:0000313" key="3">
    <source>
        <dbReference type="Proteomes" id="UP000612362"/>
    </source>
</evidence>
<evidence type="ECO:0000313" key="2">
    <source>
        <dbReference type="EMBL" id="GHO43554.1"/>
    </source>
</evidence>